<keyword evidence="3" id="KW-0539">Nucleus</keyword>
<evidence type="ECO:0000313" key="6">
    <source>
        <dbReference type="EMBL" id="CAI5721823.1"/>
    </source>
</evidence>
<dbReference type="SMART" id="SM00717">
    <property type="entry name" value="SANT"/>
    <property type="match status" value="1"/>
</dbReference>
<dbReference type="PROSITE" id="PS51294">
    <property type="entry name" value="HTH_MYB"/>
    <property type="match status" value="1"/>
</dbReference>
<dbReference type="SUPFAM" id="SSF46689">
    <property type="entry name" value="Homeodomain-like"/>
    <property type="match status" value="1"/>
</dbReference>
<dbReference type="PANTHER" id="PTHR12802">
    <property type="entry name" value="SWI/SNF COMPLEX-RELATED"/>
    <property type="match status" value="1"/>
</dbReference>
<reference evidence="6" key="1">
    <citation type="submission" date="2022-12" db="EMBL/GenBank/DDBJ databases">
        <authorList>
            <person name="Webb A."/>
        </authorList>
    </citation>
    <scope>NUCLEOTIDE SEQUENCE</scope>
    <source>
        <strain evidence="6">Hp1</strain>
    </source>
</reference>
<feature type="region of interest" description="Disordered" evidence="4">
    <location>
        <begin position="99"/>
        <end position="118"/>
    </location>
</feature>
<dbReference type="InterPro" id="IPR006447">
    <property type="entry name" value="Myb_dom_plants"/>
</dbReference>
<keyword evidence="7" id="KW-1185">Reference proteome</keyword>
<dbReference type="CDD" id="cd00167">
    <property type="entry name" value="SANT"/>
    <property type="match status" value="1"/>
</dbReference>
<evidence type="ECO:0000256" key="1">
    <source>
        <dbReference type="ARBA" id="ARBA00023015"/>
    </source>
</evidence>
<evidence type="ECO:0000313" key="7">
    <source>
        <dbReference type="Proteomes" id="UP001162031"/>
    </source>
</evidence>
<dbReference type="PANTHER" id="PTHR12802:SF155">
    <property type="entry name" value="DEUBIQUITINASE MYSM1"/>
    <property type="match status" value="1"/>
</dbReference>
<sequence>MSFASPTRQPHPQSSTSKSSPVGVGMWTEEEHARFLDGVKLFSSGPWKRVAAYVGTRNVRQTMTHAQKYRLKAARRLREAQRKQAAARYRLRAVHLNRTIESSPGRRPPQDLSLSKGSGLGSLSKMRLPCSCLEKHCLHTTDESKVYMSIADAVEILDSKASHFTGSPVSTDDALSNPWLDMGKLDPVVSLEAFGSDDLVPLDSTVKESVAFPTLEDCASELLELLF</sequence>
<dbReference type="InterPro" id="IPR017930">
    <property type="entry name" value="Myb_dom"/>
</dbReference>
<dbReference type="NCBIfam" id="TIGR01557">
    <property type="entry name" value="myb_SHAQKYF"/>
    <property type="match status" value="1"/>
</dbReference>
<dbReference type="Pfam" id="PF00249">
    <property type="entry name" value="Myb_DNA-binding"/>
    <property type="match status" value="1"/>
</dbReference>
<dbReference type="Gene3D" id="1.10.10.60">
    <property type="entry name" value="Homeodomain-like"/>
    <property type="match status" value="1"/>
</dbReference>
<dbReference type="Proteomes" id="UP001162031">
    <property type="component" value="Unassembled WGS sequence"/>
</dbReference>
<evidence type="ECO:0000259" key="5">
    <source>
        <dbReference type="PROSITE" id="PS51294"/>
    </source>
</evidence>
<comment type="caution">
    <text evidence="6">The sequence shown here is derived from an EMBL/GenBank/DDBJ whole genome shotgun (WGS) entry which is preliminary data.</text>
</comment>
<evidence type="ECO:0000256" key="4">
    <source>
        <dbReference type="SAM" id="MobiDB-lite"/>
    </source>
</evidence>
<protein>
    <recommendedName>
        <fullName evidence="5">HTH myb-type domain-containing protein</fullName>
    </recommendedName>
</protein>
<dbReference type="InterPro" id="IPR009057">
    <property type="entry name" value="Homeodomain-like_sf"/>
</dbReference>
<dbReference type="EMBL" id="CANTFL010000389">
    <property type="protein sequence ID" value="CAI5721823.1"/>
    <property type="molecule type" value="Genomic_DNA"/>
</dbReference>
<dbReference type="GO" id="GO:0003677">
    <property type="term" value="F:DNA binding"/>
    <property type="evidence" value="ECO:0007669"/>
    <property type="project" value="InterPro"/>
</dbReference>
<dbReference type="AlphaFoldDB" id="A0AAV0TJM9"/>
<dbReference type="InterPro" id="IPR001005">
    <property type="entry name" value="SANT/Myb"/>
</dbReference>
<feature type="compositionally biased region" description="Polar residues" evidence="4">
    <location>
        <begin position="1"/>
        <end position="20"/>
    </location>
</feature>
<accession>A0AAV0TJM9</accession>
<keyword evidence="2" id="KW-0804">Transcription</keyword>
<name>A0AAV0TJM9_HYABA</name>
<gene>
    <name evidence="6" type="ORF">HBR001_LOCUS2716</name>
</gene>
<feature type="region of interest" description="Disordered" evidence="4">
    <location>
        <begin position="1"/>
        <end position="24"/>
    </location>
</feature>
<evidence type="ECO:0000256" key="2">
    <source>
        <dbReference type="ARBA" id="ARBA00023163"/>
    </source>
</evidence>
<feature type="domain" description="HTH myb-type" evidence="5">
    <location>
        <begin position="27"/>
        <end position="74"/>
    </location>
</feature>
<keyword evidence="1" id="KW-0805">Transcription regulation</keyword>
<organism evidence="6 7">
    <name type="scientific">Hyaloperonospora brassicae</name>
    <name type="common">Brassica downy mildew</name>
    <name type="synonym">Peronospora brassicae</name>
    <dbReference type="NCBI Taxonomy" id="162125"/>
    <lineage>
        <taxon>Eukaryota</taxon>
        <taxon>Sar</taxon>
        <taxon>Stramenopiles</taxon>
        <taxon>Oomycota</taxon>
        <taxon>Peronosporomycetes</taxon>
        <taxon>Peronosporales</taxon>
        <taxon>Peronosporaceae</taxon>
        <taxon>Hyaloperonospora</taxon>
    </lineage>
</organism>
<proteinExistence type="predicted"/>
<evidence type="ECO:0000256" key="3">
    <source>
        <dbReference type="ARBA" id="ARBA00023242"/>
    </source>
</evidence>